<organism evidence="3 4">
    <name type="scientific">Streptomyces goshikiensis</name>
    <dbReference type="NCBI Taxonomy" id="1942"/>
    <lineage>
        <taxon>Bacteria</taxon>
        <taxon>Bacillati</taxon>
        <taxon>Actinomycetota</taxon>
        <taxon>Actinomycetes</taxon>
        <taxon>Kitasatosporales</taxon>
        <taxon>Streptomycetaceae</taxon>
        <taxon>Streptomyces</taxon>
    </lineage>
</organism>
<evidence type="ECO:0000313" key="4">
    <source>
        <dbReference type="Proteomes" id="UP001432075"/>
    </source>
</evidence>
<dbReference type="InterPro" id="IPR012363">
    <property type="entry name" value="PduX"/>
</dbReference>
<name>A0ABZ1RE58_9ACTN</name>
<accession>A0ABZ1RE58</accession>
<reference evidence="3" key="1">
    <citation type="submission" date="2022-10" db="EMBL/GenBank/DDBJ databases">
        <title>The complete genomes of actinobacterial strains from the NBC collection.</title>
        <authorList>
            <person name="Joergensen T.S."/>
            <person name="Alvarez Arevalo M."/>
            <person name="Sterndorff E.B."/>
            <person name="Faurdal D."/>
            <person name="Vuksanovic O."/>
            <person name="Mourched A.-S."/>
            <person name="Charusanti P."/>
            <person name="Shaw S."/>
            <person name="Blin K."/>
            <person name="Weber T."/>
        </authorList>
    </citation>
    <scope>NUCLEOTIDE SEQUENCE</scope>
    <source>
        <strain evidence="3">NBC_00283</strain>
    </source>
</reference>
<evidence type="ECO:0000259" key="2">
    <source>
        <dbReference type="Pfam" id="PF00288"/>
    </source>
</evidence>
<feature type="domain" description="GHMP kinase N-terminal" evidence="2">
    <location>
        <begin position="91"/>
        <end position="155"/>
    </location>
</feature>
<dbReference type="SUPFAM" id="SSF54211">
    <property type="entry name" value="Ribosomal protein S5 domain 2-like"/>
    <property type="match status" value="1"/>
</dbReference>
<gene>
    <name evidence="3" type="ORF">OHU17_02715</name>
</gene>
<dbReference type="InterPro" id="IPR006204">
    <property type="entry name" value="GHMP_kinase_N_dom"/>
</dbReference>
<keyword evidence="1 3" id="KW-0808">Transferase</keyword>
<proteinExistence type="predicted"/>
<dbReference type="GO" id="GO:0016301">
    <property type="term" value="F:kinase activity"/>
    <property type="evidence" value="ECO:0007669"/>
    <property type="project" value="UniProtKB-KW"/>
</dbReference>
<dbReference type="EMBL" id="CP108057">
    <property type="protein sequence ID" value="WUO44798.1"/>
    <property type="molecule type" value="Genomic_DNA"/>
</dbReference>
<dbReference type="Gene3D" id="3.30.230.10">
    <property type="match status" value="1"/>
</dbReference>
<keyword evidence="1 3" id="KW-0418">Kinase</keyword>
<evidence type="ECO:0000313" key="3">
    <source>
        <dbReference type="EMBL" id="WUO44798.1"/>
    </source>
</evidence>
<dbReference type="RefSeq" id="WP_328775119.1">
    <property type="nucleotide sequence ID" value="NZ_CP108057.1"/>
</dbReference>
<evidence type="ECO:0000256" key="1">
    <source>
        <dbReference type="ARBA" id="ARBA00022777"/>
    </source>
</evidence>
<dbReference type="PIRSF" id="PIRSF033887">
    <property type="entry name" value="PduX"/>
    <property type="match status" value="1"/>
</dbReference>
<dbReference type="InterPro" id="IPR014721">
    <property type="entry name" value="Ribsml_uS5_D2-typ_fold_subgr"/>
</dbReference>
<protein>
    <submittedName>
        <fullName evidence="3">Kinase</fullName>
    </submittedName>
</protein>
<dbReference type="Proteomes" id="UP001432075">
    <property type="component" value="Chromosome"/>
</dbReference>
<sequence length="330" mass="34466">MRGNTVDQRTARLPVPTTWPAAAAGAPGPWAVGSGWAVGTFGELLQGVLPDDRHFLVTLPITTGSKATFHYRDGATGITVDAARKRKSARVAALALEALGHPGGGELVLDSELPEGKGLASSSADLVASVRAVADAFGTAFPTATVESLLREVEPSDGVMHDEIVAFLHREVRLHSRLGHLPRLVVVGYDEGGQVDTVSYNRRPAPVDAETRAEYAALLDRLTGAVAEEDLRTVGGVATRSAQLHARQRPRAALAPLLEACAEADGLGVVVAHSGTVLGVLLAGDDPELDRKTSHVQAQCARLGGPSTIYHYAPGPSARRDATEGNGDVL</sequence>
<dbReference type="Pfam" id="PF00288">
    <property type="entry name" value="GHMP_kinases_N"/>
    <property type="match status" value="1"/>
</dbReference>
<keyword evidence="4" id="KW-1185">Reference proteome</keyword>
<dbReference type="InterPro" id="IPR020568">
    <property type="entry name" value="Ribosomal_Su5_D2-typ_SF"/>
</dbReference>